<dbReference type="OrthoDB" id="5954069at2759"/>
<evidence type="ECO:0000313" key="1">
    <source>
        <dbReference type="EMBL" id="CAB3980241.1"/>
    </source>
</evidence>
<dbReference type="EMBL" id="CACRXK020000272">
    <property type="protein sequence ID" value="CAB3980241.1"/>
    <property type="molecule type" value="Genomic_DNA"/>
</dbReference>
<evidence type="ECO:0000313" key="2">
    <source>
        <dbReference type="Proteomes" id="UP001152795"/>
    </source>
</evidence>
<organism evidence="1 2">
    <name type="scientific">Paramuricea clavata</name>
    <name type="common">Red gorgonian</name>
    <name type="synonym">Violescent sea-whip</name>
    <dbReference type="NCBI Taxonomy" id="317549"/>
    <lineage>
        <taxon>Eukaryota</taxon>
        <taxon>Metazoa</taxon>
        <taxon>Cnidaria</taxon>
        <taxon>Anthozoa</taxon>
        <taxon>Octocorallia</taxon>
        <taxon>Malacalcyonacea</taxon>
        <taxon>Plexauridae</taxon>
        <taxon>Paramuricea</taxon>
    </lineage>
</organism>
<keyword evidence="2" id="KW-1185">Reference proteome</keyword>
<comment type="caution">
    <text evidence="1">The sequence shown here is derived from an EMBL/GenBank/DDBJ whole genome shotgun (WGS) entry which is preliminary data.</text>
</comment>
<accession>A0A7D9D9L4</accession>
<gene>
    <name evidence="1" type="ORF">PACLA_8A041642</name>
</gene>
<reference evidence="1" key="1">
    <citation type="submission" date="2020-04" db="EMBL/GenBank/DDBJ databases">
        <authorList>
            <person name="Alioto T."/>
            <person name="Alioto T."/>
            <person name="Gomez Garrido J."/>
        </authorList>
    </citation>
    <scope>NUCLEOTIDE SEQUENCE</scope>
    <source>
        <strain evidence="1">A484AB</strain>
    </source>
</reference>
<protein>
    <submittedName>
        <fullName evidence="1">Uncharacterized protein</fullName>
    </submittedName>
</protein>
<dbReference type="AlphaFoldDB" id="A0A7D9D9L4"/>
<name>A0A7D9D9L4_PARCT</name>
<sequence length="116" mass="13189">MSSEESRSKSINKMSVIELKEYLANRGDGYVESLLTETLSNERLHLYMGKVKPAMKDKTDKGKSYYDCSFILEEDLLNTHGEDSPTNMPCIWTKKPTVDSRPCDVKDLLIAHCDLP</sequence>
<dbReference type="Proteomes" id="UP001152795">
    <property type="component" value="Unassembled WGS sequence"/>
</dbReference>
<proteinExistence type="predicted"/>